<comment type="caution">
    <text evidence="6">The sequence shown here is derived from an EMBL/GenBank/DDBJ whole genome shotgun (WGS) entry which is preliminary data.</text>
</comment>
<feature type="compositionally biased region" description="Basic and acidic residues" evidence="4">
    <location>
        <begin position="249"/>
        <end position="269"/>
    </location>
</feature>
<dbReference type="Pfam" id="PF13499">
    <property type="entry name" value="EF-hand_7"/>
    <property type="match status" value="1"/>
</dbReference>
<evidence type="ECO:0000256" key="1">
    <source>
        <dbReference type="ARBA" id="ARBA00022723"/>
    </source>
</evidence>
<organism evidence="6 7">
    <name type="scientific">Stentor coeruleus</name>
    <dbReference type="NCBI Taxonomy" id="5963"/>
    <lineage>
        <taxon>Eukaryota</taxon>
        <taxon>Sar</taxon>
        <taxon>Alveolata</taxon>
        <taxon>Ciliophora</taxon>
        <taxon>Postciliodesmatophora</taxon>
        <taxon>Heterotrichea</taxon>
        <taxon>Heterotrichida</taxon>
        <taxon>Stentoridae</taxon>
        <taxon>Stentor</taxon>
    </lineage>
</organism>
<keyword evidence="2" id="KW-0677">Repeat</keyword>
<evidence type="ECO:0000313" key="6">
    <source>
        <dbReference type="EMBL" id="OMJ88512.1"/>
    </source>
</evidence>
<feature type="region of interest" description="Disordered" evidence="4">
    <location>
        <begin position="237"/>
        <end position="348"/>
    </location>
</feature>
<dbReference type="OrthoDB" id="301697at2759"/>
<dbReference type="InterPro" id="IPR018247">
    <property type="entry name" value="EF_Hand_1_Ca_BS"/>
</dbReference>
<feature type="domain" description="EF-hand" evidence="5">
    <location>
        <begin position="188"/>
        <end position="223"/>
    </location>
</feature>
<dbReference type="PANTHER" id="PTHR34524">
    <property type="entry name" value="CALCYPHOSIN"/>
    <property type="match status" value="1"/>
</dbReference>
<evidence type="ECO:0000256" key="3">
    <source>
        <dbReference type="ARBA" id="ARBA00022837"/>
    </source>
</evidence>
<sequence>MLSRESQKNLAELIMKIIEGENKVEILRKCLCENYEFSPYVLFKNLCKVYPDSMLPKDIKDFLQQNNEEVSDQDVYLLVRQYSSLQNGRLNEEDFSHFVLTSTNETLPSLVVQRFHVKDLKPGVRFSFISLLKEELRLQREVEASKVKLFQDSDFSLWKAFEHLNSGSKGYISEEDFTDFIQKSGRFIGATDYDALMRRIDLEDDLVISYNEFLEALLPLQIPGPKDKSQNLIEKSEASEKLSIQANKSSDKNSEKPLKKDQFEQSSKDFEEELENQSQKRSQNEEPDHQSNKEDTNPEQDIIDKPLDSEDLENSPRFNNSHEDIDENYESSEKYNSSGKKRQPQRHKTAEIAGKIGELLIVLLDNHRKLEFARQNLAIQDNFSLSQAFKIISKDENEIVSPYEISKFLEELNISCNKDVVLSLVKKLSSKDEPHIGIQELSKLVLPEDEEYRELIQIESDEPISQNTFERFRELWEVVVINEDKIIQVYELIGEINEEEAKEVFAIIDTDDDGEVNSEDLKHFLKNHGRNVSEKDRRSFIKSCSGESDTIYFGDFKKLLSLS</sequence>
<dbReference type="InterPro" id="IPR051581">
    <property type="entry name" value="Ca-bind"/>
</dbReference>
<feature type="domain" description="EF-hand" evidence="5">
    <location>
        <begin position="496"/>
        <end position="531"/>
    </location>
</feature>
<gene>
    <name evidence="6" type="ORF">SteCoe_9551</name>
</gene>
<protein>
    <recommendedName>
        <fullName evidence="5">EF-hand domain-containing protein</fullName>
    </recommendedName>
</protein>
<keyword evidence="1" id="KW-0479">Metal-binding</keyword>
<proteinExistence type="predicted"/>
<dbReference type="AlphaFoldDB" id="A0A1R2CHK9"/>
<dbReference type="GO" id="GO:0005509">
    <property type="term" value="F:calcium ion binding"/>
    <property type="evidence" value="ECO:0007669"/>
    <property type="project" value="InterPro"/>
</dbReference>
<evidence type="ECO:0000256" key="2">
    <source>
        <dbReference type="ARBA" id="ARBA00022737"/>
    </source>
</evidence>
<dbReference type="Pfam" id="PF13405">
    <property type="entry name" value="EF-hand_6"/>
    <property type="match status" value="1"/>
</dbReference>
<keyword evidence="7" id="KW-1185">Reference proteome</keyword>
<dbReference type="SMART" id="SM00054">
    <property type="entry name" value="EFh"/>
    <property type="match status" value="4"/>
</dbReference>
<accession>A0A1R2CHK9</accession>
<reference evidence="6 7" key="1">
    <citation type="submission" date="2016-11" db="EMBL/GenBank/DDBJ databases">
        <title>The macronuclear genome of Stentor coeruleus: a giant cell with tiny introns.</title>
        <authorList>
            <person name="Slabodnick M."/>
            <person name="Ruby J.G."/>
            <person name="Reiff S.B."/>
            <person name="Swart E.C."/>
            <person name="Gosai S."/>
            <person name="Prabakaran S."/>
            <person name="Witkowska E."/>
            <person name="Larue G.E."/>
            <person name="Fisher S."/>
            <person name="Freeman R.M."/>
            <person name="Gunawardena J."/>
            <person name="Chu W."/>
            <person name="Stover N.A."/>
            <person name="Gregory B.D."/>
            <person name="Nowacki M."/>
            <person name="Derisi J."/>
            <person name="Roy S.W."/>
            <person name="Marshall W.F."/>
            <person name="Sood P."/>
        </authorList>
    </citation>
    <scope>NUCLEOTIDE SEQUENCE [LARGE SCALE GENOMIC DNA]</scope>
    <source>
        <strain evidence="6">WM001</strain>
    </source>
</reference>
<dbReference type="Proteomes" id="UP000187209">
    <property type="component" value="Unassembled WGS sequence"/>
</dbReference>
<feature type="compositionally biased region" description="Basic and acidic residues" evidence="4">
    <location>
        <begin position="282"/>
        <end position="308"/>
    </location>
</feature>
<dbReference type="EMBL" id="MPUH01000149">
    <property type="protein sequence ID" value="OMJ88512.1"/>
    <property type="molecule type" value="Genomic_DNA"/>
</dbReference>
<dbReference type="PROSITE" id="PS00018">
    <property type="entry name" value="EF_HAND_1"/>
    <property type="match status" value="1"/>
</dbReference>
<dbReference type="InterPro" id="IPR011992">
    <property type="entry name" value="EF-hand-dom_pair"/>
</dbReference>
<name>A0A1R2CHK9_9CILI</name>
<dbReference type="SUPFAM" id="SSF47473">
    <property type="entry name" value="EF-hand"/>
    <property type="match status" value="2"/>
</dbReference>
<dbReference type="InterPro" id="IPR002048">
    <property type="entry name" value="EF_hand_dom"/>
</dbReference>
<evidence type="ECO:0000259" key="5">
    <source>
        <dbReference type="PROSITE" id="PS50222"/>
    </source>
</evidence>
<keyword evidence="3" id="KW-0106">Calcium</keyword>
<evidence type="ECO:0000256" key="4">
    <source>
        <dbReference type="SAM" id="MobiDB-lite"/>
    </source>
</evidence>
<dbReference type="CDD" id="cd00051">
    <property type="entry name" value="EFh"/>
    <property type="match status" value="1"/>
</dbReference>
<dbReference type="PROSITE" id="PS50222">
    <property type="entry name" value="EF_HAND_2"/>
    <property type="match status" value="3"/>
</dbReference>
<dbReference type="Gene3D" id="1.10.238.10">
    <property type="entry name" value="EF-hand"/>
    <property type="match status" value="2"/>
</dbReference>
<feature type="domain" description="EF-hand" evidence="5">
    <location>
        <begin position="152"/>
        <end position="187"/>
    </location>
</feature>
<evidence type="ECO:0000313" key="7">
    <source>
        <dbReference type="Proteomes" id="UP000187209"/>
    </source>
</evidence>